<comment type="caution">
    <text evidence="2">The sequence shown here is derived from an EMBL/GenBank/DDBJ whole genome shotgun (WGS) entry which is preliminary data.</text>
</comment>
<protein>
    <submittedName>
        <fullName evidence="2">Uncharacterized protein</fullName>
    </submittedName>
</protein>
<reference evidence="2" key="1">
    <citation type="submission" date="2020-11" db="EMBL/GenBank/DDBJ databases">
        <title>Nocardioides sp. nov., isolated from Soil of Cynanchum wilfordii Hemsley rhizosphere.</title>
        <authorList>
            <person name="Lee J.-S."/>
            <person name="Suh M.K."/>
            <person name="Kim J.-S."/>
        </authorList>
    </citation>
    <scope>NUCLEOTIDE SEQUENCE</scope>
    <source>
        <strain evidence="2">KCTC 19275</strain>
    </source>
</reference>
<evidence type="ECO:0000256" key="1">
    <source>
        <dbReference type="SAM" id="MobiDB-lite"/>
    </source>
</evidence>
<feature type="compositionally biased region" description="Low complexity" evidence="1">
    <location>
        <begin position="36"/>
        <end position="47"/>
    </location>
</feature>
<sequence length="228" mass="24613">MRGRVLGVWLLAALVGVGGGLGVGYLGQPRAASGGTATPLPASSPSVPVDPPAPEPTYTEDIDYPPLEAGLTFRTLRMSNSQQTWKVPVPKGWVASDVDTGQPVPRTLWTSYDELRFRPADEPDEGGYSIRVKMINSRLTPAAMVAAKKVGLRELDLVTTLAETDESYKFTYRTSGGRLRYNYFRWFAVPGSSEATLEMSVVGRQVDVPGLDALYSAFASTLEPVTSP</sequence>
<proteinExistence type="predicted"/>
<evidence type="ECO:0000313" key="3">
    <source>
        <dbReference type="Proteomes" id="UP000640489"/>
    </source>
</evidence>
<name>A0A930V6K5_9ACTN</name>
<accession>A0A930V6K5</accession>
<organism evidence="2 3">
    <name type="scientific">Nocardioides islandensis</name>
    <dbReference type="NCBI Taxonomy" id="433663"/>
    <lineage>
        <taxon>Bacteria</taxon>
        <taxon>Bacillati</taxon>
        <taxon>Actinomycetota</taxon>
        <taxon>Actinomycetes</taxon>
        <taxon>Propionibacteriales</taxon>
        <taxon>Nocardioidaceae</taxon>
        <taxon>Nocardioides</taxon>
    </lineage>
</organism>
<feature type="region of interest" description="Disordered" evidence="1">
    <location>
        <begin position="31"/>
        <end position="61"/>
    </location>
</feature>
<dbReference type="AlphaFoldDB" id="A0A930V6K5"/>
<evidence type="ECO:0000313" key="2">
    <source>
        <dbReference type="EMBL" id="MBF4761814.1"/>
    </source>
</evidence>
<keyword evidence="3" id="KW-1185">Reference proteome</keyword>
<dbReference type="EMBL" id="JADKPN010000001">
    <property type="protein sequence ID" value="MBF4761814.1"/>
    <property type="molecule type" value="Genomic_DNA"/>
</dbReference>
<dbReference type="RefSeq" id="WP_194705002.1">
    <property type="nucleotide sequence ID" value="NZ_JADKPN010000001.1"/>
</dbReference>
<gene>
    <name evidence="2" type="ORF">ISU07_01635</name>
</gene>
<dbReference type="Proteomes" id="UP000640489">
    <property type="component" value="Unassembled WGS sequence"/>
</dbReference>